<gene>
    <name evidence="7" type="ORF">SAMN05216559_3809</name>
</gene>
<organism evidence="7 8">
    <name type="scientific">Halomicrobium zhouii</name>
    <dbReference type="NCBI Taxonomy" id="767519"/>
    <lineage>
        <taxon>Archaea</taxon>
        <taxon>Methanobacteriati</taxon>
        <taxon>Methanobacteriota</taxon>
        <taxon>Stenosarchaea group</taxon>
        <taxon>Halobacteria</taxon>
        <taxon>Halobacteriales</taxon>
        <taxon>Haloarculaceae</taxon>
        <taxon>Halomicrobium</taxon>
    </lineage>
</organism>
<dbReference type="NCBIfam" id="TIGR00765">
    <property type="entry name" value="yihY_not_rbn"/>
    <property type="match status" value="1"/>
</dbReference>
<name>A0A1I6M537_9EURY</name>
<reference evidence="7 8" key="1">
    <citation type="submission" date="2016-10" db="EMBL/GenBank/DDBJ databases">
        <authorList>
            <person name="de Groot N.N."/>
        </authorList>
    </citation>
    <scope>NUCLEOTIDE SEQUENCE [LARGE SCALE GENOMIC DNA]</scope>
    <source>
        <strain evidence="7 8">CGMCC 1.10457</strain>
    </source>
</reference>
<feature type="transmembrane region" description="Helical" evidence="6">
    <location>
        <begin position="230"/>
        <end position="261"/>
    </location>
</feature>
<dbReference type="PANTHER" id="PTHR30213:SF0">
    <property type="entry name" value="UPF0761 MEMBRANE PROTEIN YIHY"/>
    <property type="match status" value="1"/>
</dbReference>
<evidence type="ECO:0000313" key="8">
    <source>
        <dbReference type="Proteomes" id="UP000199062"/>
    </source>
</evidence>
<dbReference type="RefSeq" id="WP_089818672.1">
    <property type="nucleotide sequence ID" value="NZ_FOZK01000004.1"/>
</dbReference>
<dbReference type="Proteomes" id="UP000199062">
    <property type="component" value="Unassembled WGS sequence"/>
</dbReference>
<dbReference type="InterPro" id="IPR017039">
    <property type="entry name" value="Virul_fac_BrkB"/>
</dbReference>
<dbReference type="PANTHER" id="PTHR30213">
    <property type="entry name" value="INNER MEMBRANE PROTEIN YHJD"/>
    <property type="match status" value="1"/>
</dbReference>
<evidence type="ECO:0000256" key="4">
    <source>
        <dbReference type="ARBA" id="ARBA00022989"/>
    </source>
</evidence>
<dbReference type="EMBL" id="FOZK01000004">
    <property type="protein sequence ID" value="SFS10800.1"/>
    <property type="molecule type" value="Genomic_DNA"/>
</dbReference>
<feature type="transmembrane region" description="Helical" evidence="6">
    <location>
        <begin position="138"/>
        <end position="160"/>
    </location>
</feature>
<dbReference type="AlphaFoldDB" id="A0A1I6M537"/>
<feature type="transmembrane region" description="Helical" evidence="6">
    <location>
        <begin position="35"/>
        <end position="57"/>
    </location>
</feature>
<dbReference type="PIRSF" id="PIRSF035875">
    <property type="entry name" value="RNase_BN"/>
    <property type="match status" value="1"/>
</dbReference>
<dbReference type="GO" id="GO:0005886">
    <property type="term" value="C:plasma membrane"/>
    <property type="evidence" value="ECO:0007669"/>
    <property type="project" value="UniProtKB-SubCell"/>
</dbReference>
<dbReference type="Pfam" id="PF03631">
    <property type="entry name" value="Virul_fac_BrkB"/>
    <property type="match status" value="1"/>
</dbReference>
<evidence type="ECO:0000256" key="1">
    <source>
        <dbReference type="ARBA" id="ARBA00004651"/>
    </source>
</evidence>
<keyword evidence="5 6" id="KW-0472">Membrane</keyword>
<dbReference type="OrthoDB" id="204872at2157"/>
<keyword evidence="2" id="KW-1003">Cell membrane</keyword>
<protein>
    <submittedName>
        <fullName evidence="7">Membrane protein</fullName>
    </submittedName>
</protein>
<keyword evidence="3 6" id="KW-0812">Transmembrane</keyword>
<evidence type="ECO:0000313" key="7">
    <source>
        <dbReference type="EMBL" id="SFS10800.1"/>
    </source>
</evidence>
<evidence type="ECO:0000256" key="5">
    <source>
        <dbReference type="ARBA" id="ARBA00023136"/>
    </source>
</evidence>
<evidence type="ECO:0000256" key="3">
    <source>
        <dbReference type="ARBA" id="ARBA00022692"/>
    </source>
</evidence>
<proteinExistence type="predicted"/>
<evidence type="ECO:0000256" key="6">
    <source>
        <dbReference type="SAM" id="Phobius"/>
    </source>
</evidence>
<accession>A0A1I6M537</accession>
<comment type="subcellular location">
    <subcellularLocation>
        <location evidence="1">Cell membrane</location>
        <topology evidence="1">Multi-pass membrane protein</topology>
    </subcellularLocation>
</comment>
<evidence type="ECO:0000256" key="2">
    <source>
        <dbReference type="ARBA" id="ARBA00022475"/>
    </source>
</evidence>
<feature type="transmembrane region" description="Helical" evidence="6">
    <location>
        <begin position="200"/>
        <end position="218"/>
    </location>
</feature>
<keyword evidence="8" id="KW-1185">Reference proteome</keyword>
<feature type="transmembrane region" description="Helical" evidence="6">
    <location>
        <begin position="92"/>
        <end position="111"/>
    </location>
</feature>
<feature type="transmembrane region" description="Helical" evidence="6">
    <location>
        <begin position="166"/>
        <end position="188"/>
    </location>
</feature>
<sequence length="281" mass="29335">MSLSLGGSSGRATSVLRAIAAEFKEENITFMAGSIAYYAFVSMFPLLLLALLVASIVGGQAFADVVIGLTQQYLTPAAQGIVTDSITQASNAASFSIIGIVALLWSVLKVFRGLDVAFASLYHSPGDNGILDQVKDGVIVLGGIVVAVAAMVVAGFLVRFVPDVPYIGALSFVFLIAALTAAFFPIYYVFPDVDVSVRDVIPGTVVAAVGWAILQSLFRVYTTYSSTGELYGAIGGVILLVTWLYFGALVLLLGVAVNVVLAGQSEAAKPTPNPEGNRSPE</sequence>
<dbReference type="STRING" id="767519.SAMN05216559_3809"/>
<keyword evidence="4 6" id="KW-1133">Transmembrane helix</keyword>